<protein>
    <submittedName>
        <fullName evidence="1">Uncharacterized protein</fullName>
    </submittedName>
</protein>
<dbReference type="AlphaFoldDB" id="A0A126T805"/>
<evidence type="ECO:0000313" key="1">
    <source>
        <dbReference type="EMBL" id="AMK78170.1"/>
    </source>
</evidence>
<dbReference type="Proteomes" id="UP000030512">
    <property type="component" value="Chromosome"/>
</dbReference>
<evidence type="ECO:0000313" key="2">
    <source>
        <dbReference type="Proteomes" id="UP000030512"/>
    </source>
</evidence>
<dbReference type="OrthoDB" id="5568887at2"/>
<reference evidence="1 2" key="1">
    <citation type="journal article" date="2015" name="Environ. Microbiol.">
        <title>Methane oxidation coupled to nitrate reduction under hypoxia by the Gammaproteobacterium Methylomonas denitrificans, sp. nov. type strain FJG1.</title>
        <authorList>
            <person name="Kits K.D."/>
            <person name="Klotz M.G."/>
            <person name="Stein L.Y."/>
        </authorList>
    </citation>
    <scope>NUCLEOTIDE SEQUENCE [LARGE SCALE GENOMIC DNA]</scope>
    <source>
        <strain evidence="1 2">FJG1</strain>
    </source>
</reference>
<keyword evidence="2" id="KW-1185">Reference proteome</keyword>
<dbReference type="EMBL" id="CP014476">
    <property type="protein sequence ID" value="AMK78170.1"/>
    <property type="molecule type" value="Genomic_DNA"/>
</dbReference>
<organism evidence="1 2">
    <name type="scientific">Methylomonas denitrificans</name>
    <dbReference type="NCBI Taxonomy" id="1538553"/>
    <lineage>
        <taxon>Bacteria</taxon>
        <taxon>Pseudomonadati</taxon>
        <taxon>Pseudomonadota</taxon>
        <taxon>Gammaproteobacteria</taxon>
        <taxon>Methylococcales</taxon>
        <taxon>Methylococcaceae</taxon>
        <taxon>Methylomonas</taxon>
    </lineage>
</organism>
<gene>
    <name evidence="1" type="ORF">JT25_017050</name>
</gene>
<sequence>MPMVLPRLKYLTLYTILGCGLIGCASVPANSQHDSFADYAESVFRHQNTVLSRLMMLNEADQLPDNDIFADTEQAMHDACHLLNEYAERESDGEHMGLRFKAKVQASIEGCDASIQKMEALMAGLDQYQAPPHGHP</sequence>
<name>A0A126T805_9GAMM</name>
<dbReference type="STRING" id="1538553.JT25_017050"/>
<proteinExistence type="predicted"/>
<dbReference type="KEGG" id="mdn:JT25_017050"/>
<accession>A0A126T805</accession>
<dbReference type="RefSeq" id="WP_036274722.1">
    <property type="nucleotide sequence ID" value="NZ_CP014476.1"/>
</dbReference>
<dbReference type="PROSITE" id="PS51257">
    <property type="entry name" value="PROKAR_LIPOPROTEIN"/>
    <property type="match status" value="1"/>
</dbReference>